<dbReference type="RefSeq" id="WP_038267036.1">
    <property type="nucleotide sequence ID" value="NZ_FPAG01000009.1"/>
</dbReference>
<dbReference type="GO" id="GO:0030170">
    <property type="term" value="F:pyridoxal phosphate binding"/>
    <property type="evidence" value="ECO:0007669"/>
    <property type="project" value="TreeGrafter"/>
</dbReference>
<feature type="domain" description="Alanine racemase N-terminal" evidence="4">
    <location>
        <begin position="7"/>
        <end position="226"/>
    </location>
</feature>
<dbReference type="SUPFAM" id="SSF51419">
    <property type="entry name" value="PLP-binding barrel"/>
    <property type="match status" value="1"/>
</dbReference>
<dbReference type="Gene3D" id="3.20.20.10">
    <property type="entry name" value="Alanine racemase"/>
    <property type="match status" value="1"/>
</dbReference>
<dbReference type="EMBL" id="FPAG01000009">
    <property type="protein sequence ID" value="SFT12913.1"/>
    <property type="molecule type" value="Genomic_DNA"/>
</dbReference>
<dbReference type="GO" id="GO:0008784">
    <property type="term" value="F:alanine racemase activity"/>
    <property type="evidence" value="ECO:0007669"/>
    <property type="project" value="TreeGrafter"/>
</dbReference>
<protein>
    <submittedName>
        <fullName evidence="5">Predicted amino acid racemase</fullName>
    </submittedName>
</protein>
<dbReference type="AlphaFoldDB" id="A0A1I6VGR8"/>
<evidence type="ECO:0000256" key="3">
    <source>
        <dbReference type="ARBA" id="ARBA00023235"/>
    </source>
</evidence>
<dbReference type="InterPro" id="IPR029066">
    <property type="entry name" value="PLP-binding_barrel"/>
</dbReference>
<keyword evidence="2" id="KW-0663">Pyridoxal phosphate</keyword>
<dbReference type="InterPro" id="IPR000821">
    <property type="entry name" value="Ala_racemase"/>
</dbReference>
<accession>A0A1I6VGR8</accession>
<gene>
    <name evidence="5" type="ORF">SAMN04487906_3122</name>
</gene>
<sequence>MAYLQLNTKSLKHNFKYLDAIFKKDRKEWGVVTKLLCGNELFLKELLKLKPKTVLDSRLSNLKKIKEIDPSVETVYIKPVPQRSIDDLLAFADISFNTQFSTIKAINDRALKLGKRHQIVIMIEMGDLREGVMREDFIDFYDKVFNLKGVEVVGLGANLNCMNGIMPSHDKLIQMSLYEQLIEAKFNKKIKWVSAGTSISFPLLTKGLVPEGVNHFRIGETLYFGNDIVEHTNIPEMKQDVFLLKAEIIEIIEKPKNPTGLVGVNVAGEKPSFEIMDYKETSYRAILDIGLLDVDPKHLTIIDEDHDKYGLVGSSSDMIVIDVDENKANFKVGDLVSFKVDYMGALTLLNSKYIGKRII</sequence>
<name>A0A1I6VGR8_9FLAO</name>
<keyword evidence="3" id="KW-0413">Isomerase</keyword>
<organism evidence="5 6">
    <name type="scientific">Zhouia amylolytica</name>
    <dbReference type="NCBI Taxonomy" id="376730"/>
    <lineage>
        <taxon>Bacteria</taxon>
        <taxon>Pseudomonadati</taxon>
        <taxon>Bacteroidota</taxon>
        <taxon>Flavobacteriia</taxon>
        <taxon>Flavobacteriales</taxon>
        <taxon>Flavobacteriaceae</taxon>
        <taxon>Zhouia</taxon>
    </lineage>
</organism>
<dbReference type="GO" id="GO:0005829">
    <property type="term" value="C:cytosol"/>
    <property type="evidence" value="ECO:0007669"/>
    <property type="project" value="TreeGrafter"/>
</dbReference>
<comment type="cofactor">
    <cofactor evidence="1">
        <name>pyridoxal 5'-phosphate</name>
        <dbReference type="ChEBI" id="CHEBI:597326"/>
    </cofactor>
</comment>
<proteinExistence type="predicted"/>
<dbReference type="OrthoDB" id="504078at2"/>
<dbReference type="InterPro" id="IPR001608">
    <property type="entry name" value="Ala_racemase_N"/>
</dbReference>
<evidence type="ECO:0000259" key="4">
    <source>
        <dbReference type="Pfam" id="PF01168"/>
    </source>
</evidence>
<evidence type="ECO:0000313" key="5">
    <source>
        <dbReference type="EMBL" id="SFT12913.1"/>
    </source>
</evidence>
<dbReference type="PANTHER" id="PTHR30511">
    <property type="entry name" value="ALANINE RACEMASE"/>
    <property type="match status" value="1"/>
</dbReference>
<dbReference type="PANTHER" id="PTHR30511:SF3">
    <property type="entry name" value="LYSINE RACEMASE"/>
    <property type="match status" value="1"/>
</dbReference>
<reference evidence="5 6" key="1">
    <citation type="submission" date="2016-10" db="EMBL/GenBank/DDBJ databases">
        <authorList>
            <person name="de Groot N.N."/>
        </authorList>
    </citation>
    <scope>NUCLEOTIDE SEQUENCE [LARGE SCALE GENOMIC DNA]</scope>
    <source>
        <strain evidence="5 6">CGMCC 1.6114</strain>
    </source>
</reference>
<dbReference type="Pfam" id="PF01168">
    <property type="entry name" value="Ala_racemase_N"/>
    <property type="match status" value="1"/>
</dbReference>
<evidence type="ECO:0000313" key="6">
    <source>
        <dbReference type="Proteomes" id="UP000183209"/>
    </source>
</evidence>
<dbReference type="Proteomes" id="UP000183209">
    <property type="component" value="Unassembled WGS sequence"/>
</dbReference>
<evidence type="ECO:0000256" key="1">
    <source>
        <dbReference type="ARBA" id="ARBA00001933"/>
    </source>
</evidence>
<evidence type="ECO:0000256" key="2">
    <source>
        <dbReference type="ARBA" id="ARBA00022898"/>
    </source>
</evidence>